<evidence type="ECO:0000313" key="9">
    <source>
        <dbReference type="Proteomes" id="UP000292187"/>
    </source>
</evidence>
<keyword evidence="2" id="KW-1003">Cell membrane</keyword>
<feature type="transmembrane region" description="Helical" evidence="6">
    <location>
        <begin position="48"/>
        <end position="68"/>
    </location>
</feature>
<dbReference type="InterPro" id="IPR036640">
    <property type="entry name" value="ABC1_TM_sf"/>
</dbReference>
<feature type="transmembrane region" description="Helical" evidence="6">
    <location>
        <begin position="302"/>
        <end position="326"/>
    </location>
</feature>
<dbReference type="GO" id="GO:0005886">
    <property type="term" value="C:plasma membrane"/>
    <property type="evidence" value="ECO:0007669"/>
    <property type="project" value="UniProtKB-SubCell"/>
</dbReference>
<keyword evidence="5 6" id="KW-0472">Membrane</keyword>
<gene>
    <name evidence="8" type="ORF">EYS06_18040</name>
</gene>
<evidence type="ECO:0000256" key="4">
    <source>
        <dbReference type="ARBA" id="ARBA00022989"/>
    </source>
</evidence>
<feature type="transmembrane region" description="Helical" evidence="6">
    <location>
        <begin position="157"/>
        <end position="175"/>
    </location>
</feature>
<sequence length="427" mass="48002">MIKKIFFKSSFIKNILRLMTGTALAQFITILISPILTRLYTPEDFSVLAIYTAVITILTVISCLRFEIAIPIPNNDKDAFNLVILSLASNCIITLLTWLVILLFSSQIVFVSGGRLDGYLWMFPISVFLAGCYSAFQYWSTRRRYFKKIAKTRIRQSVSCGCAQVGLGILGITPLGLLIGALFQVGMGVLSLGRIFYKDLKENCWKTTIVDLIDTFKFYDKFPKYSTWEALANSAGVQLPIIIIASFSFGNEEAGYLMLAMRLLSAPMSLIGGAVAQVFLSEAPLRFHDGNLRTFTITTISSLAKIGLLPILFVAISAPVLVPFIFGDSWSRTGILISWMAPWYFMQFIVSPVSMTLHIMNAQKQALLLQLFGLIFRVMSIFGGIYYYKNYVAEVYSLSGFVFYTIYLCVVLYTLRSNYKTPDRNIM</sequence>
<feature type="transmembrane region" description="Helical" evidence="6">
    <location>
        <begin position="15"/>
        <end position="36"/>
    </location>
</feature>
<dbReference type="RefSeq" id="WP_059274957.1">
    <property type="nucleotide sequence ID" value="NZ_BBVI01000023.1"/>
</dbReference>
<dbReference type="InterPro" id="IPR050833">
    <property type="entry name" value="Poly_Biosynth_Transport"/>
</dbReference>
<feature type="transmembrane region" description="Helical" evidence="6">
    <location>
        <begin position="395"/>
        <end position="415"/>
    </location>
</feature>
<dbReference type="Proteomes" id="UP000292187">
    <property type="component" value="Unassembled WGS sequence"/>
</dbReference>
<feature type="transmembrane region" description="Helical" evidence="6">
    <location>
        <begin position="341"/>
        <end position="360"/>
    </location>
</feature>
<evidence type="ECO:0000256" key="2">
    <source>
        <dbReference type="ARBA" id="ARBA00022475"/>
    </source>
</evidence>
<dbReference type="PANTHER" id="PTHR30250:SF28">
    <property type="entry name" value="POLYSACCHARIDE BIOSYNTHESIS PROTEIN"/>
    <property type="match status" value="1"/>
</dbReference>
<dbReference type="GO" id="GO:0005524">
    <property type="term" value="F:ATP binding"/>
    <property type="evidence" value="ECO:0007669"/>
    <property type="project" value="InterPro"/>
</dbReference>
<comment type="subcellular location">
    <subcellularLocation>
        <location evidence="1">Cell membrane</location>
        <topology evidence="1">Multi-pass membrane protein</topology>
    </subcellularLocation>
</comment>
<dbReference type="EMBL" id="KY574558">
    <property type="protein sequence ID" value="ARO72889.1"/>
    <property type="molecule type" value="Genomic_DNA"/>
</dbReference>
<feature type="transmembrane region" description="Helical" evidence="6">
    <location>
        <begin position="230"/>
        <end position="250"/>
    </location>
</feature>
<evidence type="ECO:0000313" key="7">
    <source>
        <dbReference type="EMBL" id="ARO72889.1"/>
    </source>
</evidence>
<proteinExistence type="predicted"/>
<evidence type="ECO:0000256" key="6">
    <source>
        <dbReference type="SAM" id="Phobius"/>
    </source>
</evidence>
<name>A0A1X9PA60_ESCAL</name>
<feature type="transmembrane region" description="Helical" evidence="6">
    <location>
        <begin position="118"/>
        <end position="136"/>
    </location>
</feature>
<reference evidence="7" key="1">
    <citation type="journal article" date="2017" name="Carbohydr. Res.">
        <title>Structure and gene cluster of the O-antigen of Escherichia albertii O1 resembling the O-antigen of Pseudomonas aeruginosa O5.</title>
        <authorList>
            <person name="Zheng H."/>
            <person name="Shashkov A.S."/>
            <person name="Xiong Y."/>
            <person name="Naumenko O.I."/>
            <person name="Wang H."/>
            <person name="Senchenkova S.N."/>
            <person name="Wang J."/>
            <person name="Knirel Y.A."/>
        </authorList>
    </citation>
    <scope>NUCLEOTIDE SEQUENCE</scope>
    <source>
        <strain evidence="7">SP140089</strain>
    </source>
</reference>
<dbReference type="SUPFAM" id="SSF90123">
    <property type="entry name" value="ABC transporter transmembrane region"/>
    <property type="match status" value="1"/>
</dbReference>
<dbReference type="Pfam" id="PF13440">
    <property type="entry name" value="Polysacc_synt_3"/>
    <property type="match status" value="1"/>
</dbReference>
<feature type="transmembrane region" description="Helical" evidence="6">
    <location>
        <begin position="80"/>
        <end position="106"/>
    </location>
</feature>
<evidence type="ECO:0000256" key="5">
    <source>
        <dbReference type="ARBA" id="ARBA00023136"/>
    </source>
</evidence>
<dbReference type="PANTHER" id="PTHR30250">
    <property type="entry name" value="PST FAMILY PREDICTED COLANIC ACID TRANSPORTER"/>
    <property type="match status" value="1"/>
</dbReference>
<accession>A0A1X9PA60</accession>
<dbReference type="AlphaFoldDB" id="A0A1X9PA60"/>
<evidence type="ECO:0000256" key="3">
    <source>
        <dbReference type="ARBA" id="ARBA00022692"/>
    </source>
</evidence>
<organism evidence="7">
    <name type="scientific">Escherichia albertii</name>
    <dbReference type="NCBI Taxonomy" id="208962"/>
    <lineage>
        <taxon>Bacteria</taxon>
        <taxon>Pseudomonadati</taxon>
        <taxon>Pseudomonadota</taxon>
        <taxon>Gammaproteobacteria</taxon>
        <taxon>Enterobacterales</taxon>
        <taxon>Enterobacteriaceae</taxon>
        <taxon>Escherichia</taxon>
    </lineage>
</organism>
<protein>
    <submittedName>
        <fullName evidence="8">Translocase</fullName>
    </submittedName>
    <submittedName>
        <fullName evidence="7">Wzx</fullName>
    </submittedName>
</protein>
<evidence type="ECO:0000256" key="1">
    <source>
        <dbReference type="ARBA" id="ARBA00004651"/>
    </source>
</evidence>
<feature type="transmembrane region" description="Helical" evidence="6">
    <location>
        <begin position="256"/>
        <end position="281"/>
    </location>
</feature>
<feature type="transmembrane region" description="Helical" evidence="6">
    <location>
        <begin position="367"/>
        <end position="389"/>
    </location>
</feature>
<dbReference type="EMBL" id="SIZV01000026">
    <property type="protein sequence ID" value="TBR49810.1"/>
    <property type="molecule type" value="Genomic_DNA"/>
</dbReference>
<evidence type="ECO:0000313" key="8">
    <source>
        <dbReference type="EMBL" id="TBR49810.1"/>
    </source>
</evidence>
<keyword evidence="3 6" id="KW-0812">Transmembrane</keyword>
<keyword evidence="4 6" id="KW-1133">Transmembrane helix</keyword>
<reference evidence="8 9" key="2">
    <citation type="submission" date="2019-02" db="EMBL/GenBank/DDBJ databases">
        <title>Draft genome sequence of Escherichia albertii strain Mex-12/320a, isolated from an infant with diarrhea, harboring virulence genes associated with diarrheagenic strains of enteropathogenic E. coli.</title>
        <authorList>
            <person name="Maldonado-Puga S."/>
            <person name="Meza-Segura M."/>
            <person name="Zaidi M.B."/>
            <person name="Estrada-Garcia T."/>
        </authorList>
    </citation>
    <scope>NUCLEOTIDE SEQUENCE [LARGE SCALE GENOMIC DNA]</scope>
    <source>
        <strain evidence="8 9">Mex-12/320a</strain>
    </source>
</reference>